<evidence type="ECO:0000256" key="2">
    <source>
        <dbReference type="ARBA" id="ARBA00022670"/>
    </source>
</evidence>
<evidence type="ECO:0000256" key="6">
    <source>
        <dbReference type="ARBA" id="ARBA00022833"/>
    </source>
</evidence>
<feature type="domain" description="Peptidase M43 pregnancy-associated plasma-A" evidence="10">
    <location>
        <begin position="204"/>
        <end position="363"/>
    </location>
</feature>
<sequence length="687" mass="73949">MYYTMKKITNCGFFALLLSGLMTVSAQGQIKQKQGKAPKTFGQVIAERNQQPHAGHIRCMSTEYEDQLQSKFPNRLTNEQFENWLAPKIEEFKRKNAGKRGINAVIRIPVVVHVIHNGDAYGAGENIRDEQVISQITVLNQDYRRMLGTPGYNTNPVGADVEVEFCLAQQNPSGGATNGINRVNLNTASWTQSGVEGTLKPSTIWDPTRYLNMWTARFSGDLNGVLGYAQFPSNSGLTGLNANGGPATTDGVIMAYNAFGSSALYPGGTYAAPYDRGRTTTHEVGHWLGLRHLWAEDGAACVADDYCNDTPMAADPNFGCATGNNSCPAAPGNDMVENYMDYSDDTCMNIFTQNQKTRILTVLANATRRSTLGASTACNPPVVYGFDGSLDITNLNLAACQNSFAPTLTLTNIGTTTLTSAVITYNIDGVNPQNYNWNGSLANGASTVITLPTLTTTSGAHTFNTSISTVNGVADQNGANNTKSANFTVSIYSSTQVNFTLQRDSYGSETTWTLKNSANVTLYSGAATADANPSMPAVFNQTWTLATNECYTFTINDSYGDGICCSYGNGFYELRTPTNELIASGAEFSTSESKSFKIAVLSAADFNSDNSVSLYPNPTNGVLNINMGELGLPDSYTIINSIGQTVMVKEKVSQSDLTVNTSGLSNGVYFVKIDKDGSSKTLRFIKN</sequence>
<accession>A0A1G4W5R4</accession>
<feature type="signal peptide" evidence="9">
    <location>
        <begin position="1"/>
        <end position="26"/>
    </location>
</feature>
<evidence type="ECO:0000313" key="12">
    <source>
        <dbReference type="EMBL" id="SCX17185.1"/>
    </source>
</evidence>
<dbReference type="Pfam" id="PF18962">
    <property type="entry name" value="Por_Secre_tail"/>
    <property type="match status" value="1"/>
</dbReference>
<evidence type="ECO:0000256" key="7">
    <source>
        <dbReference type="ARBA" id="ARBA00023049"/>
    </source>
</evidence>
<evidence type="ECO:0000259" key="11">
    <source>
        <dbReference type="Pfam" id="PF18962"/>
    </source>
</evidence>
<keyword evidence="7" id="KW-0482">Metalloprotease</keyword>
<gene>
    <name evidence="12" type="ORF">SAMN02927925_02502</name>
</gene>
<evidence type="ECO:0000256" key="1">
    <source>
        <dbReference type="ARBA" id="ARBA00008721"/>
    </source>
</evidence>
<keyword evidence="4 9" id="KW-0732">Signal</keyword>
<keyword evidence="3" id="KW-0479">Metal-binding</keyword>
<evidence type="ECO:0000256" key="9">
    <source>
        <dbReference type="SAM" id="SignalP"/>
    </source>
</evidence>
<keyword evidence="6" id="KW-0862">Zinc</keyword>
<dbReference type="InterPro" id="IPR026444">
    <property type="entry name" value="Secre_tail"/>
</dbReference>
<proteinExistence type="inferred from homology"/>
<dbReference type="NCBIfam" id="TIGR04183">
    <property type="entry name" value="Por_Secre_tail"/>
    <property type="match status" value="1"/>
</dbReference>
<organism evidence="12 13">
    <name type="scientific">Flavobacterium saliperosum</name>
    <dbReference type="NCBI Taxonomy" id="329186"/>
    <lineage>
        <taxon>Bacteria</taxon>
        <taxon>Pseudomonadati</taxon>
        <taxon>Bacteroidota</taxon>
        <taxon>Flavobacteriia</taxon>
        <taxon>Flavobacteriales</taxon>
        <taxon>Flavobacteriaceae</taxon>
        <taxon>Flavobacterium</taxon>
    </lineage>
</organism>
<dbReference type="InterPro" id="IPR008754">
    <property type="entry name" value="Peptidase_M43"/>
</dbReference>
<dbReference type="GO" id="GO:0046872">
    <property type="term" value="F:metal ion binding"/>
    <property type="evidence" value="ECO:0007669"/>
    <property type="project" value="UniProtKB-KW"/>
</dbReference>
<comment type="similarity">
    <text evidence="1">Belongs to the peptidase M43B family.</text>
</comment>
<protein>
    <submittedName>
        <fullName evidence="12">Por secretion system C-terminal sorting domain-containing protein</fullName>
    </submittedName>
</protein>
<dbReference type="STRING" id="329186.SAMN02927925_02502"/>
<dbReference type="GO" id="GO:0006508">
    <property type="term" value="P:proteolysis"/>
    <property type="evidence" value="ECO:0007669"/>
    <property type="project" value="UniProtKB-KW"/>
</dbReference>
<dbReference type="PANTHER" id="PTHR47466:SF1">
    <property type="entry name" value="METALLOPROTEASE MEP1 (AFU_ORTHOLOGUE AFUA_1G07730)-RELATED"/>
    <property type="match status" value="1"/>
</dbReference>
<dbReference type="SUPFAM" id="SSF55486">
    <property type="entry name" value="Metalloproteases ('zincins'), catalytic domain"/>
    <property type="match status" value="1"/>
</dbReference>
<evidence type="ECO:0000259" key="10">
    <source>
        <dbReference type="Pfam" id="PF05572"/>
    </source>
</evidence>
<keyword evidence="5" id="KW-0378">Hydrolase</keyword>
<feature type="chain" id="PRO_5010299627" evidence="9">
    <location>
        <begin position="27"/>
        <end position="687"/>
    </location>
</feature>
<evidence type="ECO:0000256" key="4">
    <source>
        <dbReference type="ARBA" id="ARBA00022729"/>
    </source>
</evidence>
<dbReference type="GO" id="GO:0008237">
    <property type="term" value="F:metallopeptidase activity"/>
    <property type="evidence" value="ECO:0007669"/>
    <property type="project" value="UniProtKB-KW"/>
</dbReference>
<dbReference type="Gene3D" id="2.60.40.10">
    <property type="entry name" value="Immunoglobulins"/>
    <property type="match status" value="1"/>
</dbReference>
<dbReference type="Proteomes" id="UP000182124">
    <property type="component" value="Unassembled WGS sequence"/>
</dbReference>
<evidence type="ECO:0000256" key="8">
    <source>
        <dbReference type="ARBA" id="ARBA00023157"/>
    </source>
</evidence>
<keyword evidence="2" id="KW-0645">Protease</keyword>
<dbReference type="Gene3D" id="3.40.390.10">
    <property type="entry name" value="Collagenase (Catalytic Domain)"/>
    <property type="match status" value="1"/>
</dbReference>
<dbReference type="InterPro" id="IPR024079">
    <property type="entry name" value="MetalloPept_cat_dom_sf"/>
</dbReference>
<feature type="domain" description="Secretion system C-terminal sorting" evidence="11">
    <location>
        <begin position="614"/>
        <end position="683"/>
    </location>
</feature>
<evidence type="ECO:0000313" key="13">
    <source>
        <dbReference type="Proteomes" id="UP000182124"/>
    </source>
</evidence>
<name>A0A1G4W5R4_9FLAO</name>
<dbReference type="AlphaFoldDB" id="A0A1G4W5R4"/>
<dbReference type="eggNOG" id="COG3291">
    <property type="taxonomic scope" value="Bacteria"/>
</dbReference>
<keyword evidence="8" id="KW-1015">Disulfide bond</keyword>
<dbReference type="Pfam" id="PF05572">
    <property type="entry name" value="Peptidase_M43"/>
    <property type="match status" value="1"/>
</dbReference>
<evidence type="ECO:0000256" key="5">
    <source>
        <dbReference type="ARBA" id="ARBA00022801"/>
    </source>
</evidence>
<dbReference type="eggNOG" id="COG0265">
    <property type="taxonomic scope" value="Bacteria"/>
</dbReference>
<dbReference type="CDD" id="cd04275">
    <property type="entry name" value="ZnMc_pappalysin_like"/>
    <property type="match status" value="1"/>
</dbReference>
<dbReference type="PANTHER" id="PTHR47466">
    <property type="match status" value="1"/>
</dbReference>
<dbReference type="InterPro" id="IPR013783">
    <property type="entry name" value="Ig-like_fold"/>
</dbReference>
<reference evidence="12 13" key="1">
    <citation type="submission" date="2016-10" db="EMBL/GenBank/DDBJ databases">
        <authorList>
            <person name="de Groot N.N."/>
        </authorList>
    </citation>
    <scope>NUCLEOTIDE SEQUENCE [LARGE SCALE GENOMIC DNA]</scope>
    <source>
        <strain evidence="12 13">CGMCC 1.3801</strain>
    </source>
</reference>
<evidence type="ECO:0000256" key="3">
    <source>
        <dbReference type="ARBA" id="ARBA00022723"/>
    </source>
</evidence>
<dbReference type="EMBL" id="FMTY01000007">
    <property type="protein sequence ID" value="SCX17185.1"/>
    <property type="molecule type" value="Genomic_DNA"/>
</dbReference>